<reference evidence="13 15" key="1">
    <citation type="submission" date="2015-02" db="EMBL/GenBank/DDBJ databases">
        <authorList>
            <person name="Chooi Y.-H."/>
        </authorList>
    </citation>
    <scope>NUCLEOTIDE SEQUENCE [LARGE SCALE GENOMIC DNA]</scope>
    <source>
        <strain evidence="13">E3</strain>
    </source>
</reference>
<organism evidence="13 15">
    <name type="scientific">Plasmodiophora brassicae</name>
    <name type="common">Clubroot disease agent</name>
    <dbReference type="NCBI Taxonomy" id="37360"/>
    <lineage>
        <taxon>Eukaryota</taxon>
        <taxon>Sar</taxon>
        <taxon>Rhizaria</taxon>
        <taxon>Endomyxa</taxon>
        <taxon>Phytomyxea</taxon>
        <taxon>Plasmodiophorida</taxon>
        <taxon>Plasmodiophoridae</taxon>
        <taxon>Plasmodiophora</taxon>
    </lineage>
</organism>
<feature type="transmembrane region" description="Helical" evidence="11">
    <location>
        <begin position="12"/>
        <end position="38"/>
    </location>
</feature>
<evidence type="ECO:0000256" key="2">
    <source>
        <dbReference type="ARBA" id="ARBA00022676"/>
    </source>
</evidence>
<evidence type="ECO:0000256" key="1">
    <source>
        <dbReference type="ARBA" id="ARBA00011970"/>
    </source>
</evidence>
<evidence type="ECO:0000256" key="6">
    <source>
        <dbReference type="ARBA" id="ARBA00023180"/>
    </source>
</evidence>
<dbReference type="PANTHER" id="PTHR20961:SF148">
    <property type="entry name" value="EGF DOMAIN-SPECIFIC O-LINKED N-ACETYLGLUCOSAMINE TRANSFERASE"/>
    <property type="match status" value="1"/>
</dbReference>
<evidence type="ECO:0000313" key="13">
    <source>
        <dbReference type="EMBL" id="CEP02055.1"/>
    </source>
</evidence>
<comment type="catalytic activity">
    <reaction evidence="9">
        <text>L-seryl-[protein] + UDP-N-acetyl-alpha-D-glucosamine = 3-O-(N-acetyl-beta-D-glucosaminyl)-L-seryl-[protein] + UDP + H(+)</text>
        <dbReference type="Rhea" id="RHEA:48904"/>
        <dbReference type="Rhea" id="RHEA-COMP:9863"/>
        <dbReference type="Rhea" id="RHEA-COMP:12251"/>
        <dbReference type="ChEBI" id="CHEBI:15378"/>
        <dbReference type="ChEBI" id="CHEBI:29999"/>
        <dbReference type="ChEBI" id="CHEBI:57705"/>
        <dbReference type="ChEBI" id="CHEBI:58223"/>
        <dbReference type="ChEBI" id="CHEBI:90838"/>
        <dbReference type="EC" id="2.4.1.255"/>
    </reaction>
</comment>
<dbReference type="EMBL" id="OVEO01000010">
    <property type="protein sequence ID" value="SPQ98910.1"/>
    <property type="molecule type" value="Genomic_DNA"/>
</dbReference>
<keyword evidence="6" id="KW-0325">Glycoprotein</keyword>
<comment type="catalytic activity">
    <reaction evidence="10">
        <text>L-threonyl-[protein] + UDP-N-acetyl-alpha-D-glucosamine = 3-O-(N-acetyl-beta-D-glucosaminyl)-L-threonyl-[protein] + UDP + H(+)</text>
        <dbReference type="Rhea" id="RHEA:48908"/>
        <dbReference type="Rhea" id="RHEA-COMP:11060"/>
        <dbReference type="Rhea" id="RHEA-COMP:12252"/>
        <dbReference type="ChEBI" id="CHEBI:15378"/>
        <dbReference type="ChEBI" id="CHEBI:30013"/>
        <dbReference type="ChEBI" id="CHEBI:57705"/>
        <dbReference type="ChEBI" id="CHEBI:58223"/>
        <dbReference type="ChEBI" id="CHEBI:90840"/>
        <dbReference type="EC" id="2.4.1.255"/>
    </reaction>
</comment>
<evidence type="ECO:0000256" key="5">
    <source>
        <dbReference type="ARBA" id="ARBA00022824"/>
    </source>
</evidence>
<evidence type="ECO:0000313" key="15">
    <source>
        <dbReference type="Proteomes" id="UP000039324"/>
    </source>
</evidence>
<dbReference type="Pfam" id="PF04577">
    <property type="entry name" value="Glyco_transf_61"/>
    <property type="match status" value="1"/>
</dbReference>
<keyword evidence="4" id="KW-0732">Signal</keyword>
<evidence type="ECO:0000256" key="8">
    <source>
        <dbReference type="ARBA" id="ARBA00042574"/>
    </source>
</evidence>
<dbReference type="OMA" id="FIRREDY"/>
<dbReference type="Proteomes" id="UP000290189">
    <property type="component" value="Unassembled WGS sequence"/>
</dbReference>
<dbReference type="AlphaFoldDB" id="A0A0G4J398"/>
<dbReference type="STRING" id="37360.A0A0G4J398"/>
<dbReference type="PANTHER" id="PTHR20961">
    <property type="entry name" value="GLYCOSYLTRANSFERASE"/>
    <property type="match status" value="1"/>
</dbReference>
<dbReference type="EMBL" id="CDSF01000122">
    <property type="protein sequence ID" value="CEP02055.1"/>
    <property type="molecule type" value="Genomic_DNA"/>
</dbReference>
<keyword evidence="11" id="KW-0812">Transmembrane</keyword>
<evidence type="ECO:0000256" key="7">
    <source>
        <dbReference type="ARBA" id="ARBA00040944"/>
    </source>
</evidence>
<feature type="domain" description="Glycosyltransferase 61 catalytic" evidence="12">
    <location>
        <begin position="260"/>
        <end position="412"/>
    </location>
</feature>
<dbReference type="GO" id="GO:0097363">
    <property type="term" value="F:protein O-acetylglucosaminyltransferase activity"/>
    <property type="evidence" value="ECO:0007669"/>
    <property type="project" value="UniProtKB-EC"/>
</dbReference>
<evidence type="ECO:0000256" key="9">
    <source>
        <dbReference type="ARBA" id="ARBA00048317"/>
    </source>
</evidence>
<gene>
    <name evidence="13" type="ORF">PBRA_002320</name>
    <name evidence="14" type="ORF">PLBR_LOCUS6125</name>
</gene>
<dbReference type="EC" id="2.4.1.255" evidence="1"/>
<protein>
    <recommendedName>
        <fullName evidence="7">EGF domain-specific O-linked N-acetylglucosamine transferase</fullName>
        <ecNumber evidence="1">2.4.1.255</ecNumber>
    </recommendedName>
    <alternativeName>
        <fullName evidence="8">Extracellular O-linked N-acetylglucosamine transferase</fullName>
    </alternativeName>
</protein>
<reference evidence="14 16" key="2">
    <citation type="submission" date="2018-03" db="EMBL/GenBank/DDBJ databases">
        <authorList>
            <person name="Fogelqvist J."/>
        </authorList>
    </citation>
    <scope>NUCLEOTIDE SEQUENCE [LARGE SCALE GENOMIC DNA]</scope>
</reference>
<dbReference type="InterPro" id="IPR049625">
    <property type="entry name" value="Glyco_transf_61_cat"/>
</dbReference>
<geneLocation type="mitochondrion" evidence="14"/>
<keyword evidence="2" id="KW-0328">Glycosyltransferase</keyword>
<evidence type="ECO:0000256" key="10">
    <source>
        <dbReference type="ARBA" id="ARBA00049432"/>
    </source>
</evidence>
<keyword evidence="5" id="KW-0256">Endoplasmic reticulum</keyword>
<evidence type="ECO:0000256" key="3">
    <source>
        <dbReference type="ARBA" id="ARBA00022679"/>
    </source>
</evidence>
<evidence type="ECO:0000313" key="16">
    <source>
        <dbReference type="Proteomes" id="UP000290189"/>
    </source>
</evidence>
<evidence type="ECO:0000256" key="11">
    <source>
        <dbReference type="SAM" id="Phobius"/>
    </source>
</evidence>
<dbReference type="Proteomes" id="UP000039324">
    <property type="component" value="Unassembled WGS sequence"/>
</dbReference>
<evidence type="ECO:0000259" key="12">
    <source>
        <dbReference type="Pfam" id="PF04577"/>
    </source>
</evidence>
<keyword evidence="14" id="KW-0496">Mitochondrion</keyword>
<keyword evidence="11" id="KW-1133">Transmembrane helix</keyword>
<keyword evidence="3" id="KW-0808">Transferase</keyword>
<accession>A0A0G4J398</accession>
<dbReference type="InterPro" id="IPR007657">
    <property type="entry name" value="Glycosyltransferase_61"/>
</dbReference>
<evidence type="ECO:0000313" key="14">
    <source>
        <dbReference type="EMBL" id="SPQ98910.1"/>
    </source>
</evidence>
<keyword evidence="11" id="KW-0472">Membrane</keyword>
<evidence type="ECO:0000256" key="4">
    <source>
        <dbReference type="ARBA" id="ARBA00022729"/>
    </source>
</evidence>
<name>A0A0G4J398_PLABS</name>
<dbReference type="OrthoDB" id="1892506at2759"/>
<keyword evidence="15" id="KW-1185">Reference proteome</keyword>
<sequence length="470" mass="51360">MRLQHQGDVRTRRCVVVGLTIGFGATVLIQAYFIMYALEGTFSPKPQAGDVLATDAPSRSVPQRRLSFDVSVWTEPQTSTCGRLFANGFSDAVAECSPALRCSRNPTSLATLCIADDLVIDRSFVSVSAGGEPIEEVAGRDEAEEFPVYRKGALALSDAGSCSAERFDGNTFPHHLALMLSSLTNGASDDVLDGITLLVTRYEYANLYHTMTDWYNTFQAWMMAIGDAKQDEPLRIVFVDGHSSGALDKVWGALFGVEPVYISSLSQRVRFGHAVFVPVGYTSALSLGTMQVGSQCSRQPALVHFANYFMEHVGGPPAAVVPKRPVILFVVRRDYLAHPRIGARKAERKIRNEDELVGAAQQAFPDVDVEKVAFEEMDVSEQVVAVHRATVVVGVHGAGLTHILFARGGAALIELMPPEYAGRQHFQFISRFIGCRYVAVPVQPSDRDGYHQVPIRPVISEIAQSLNRVV</sequence>
<proteinExistence type="predicted"/>